<comment type="similarity">
    <text evidence="5">Belongs to the class-II pyridoxal-phosphate-dependent aminotransferase family. MalY/PatB cystathionine beta-lyase subfamily.</text>
</comment>
<dbReference type="AlphaFoldDB" id="A0A1I6VYT5"/>
<dbReference type="InterPro" id="IPR051798">
    <property type="entry name" value="Class-II_PLP-Dep_Aminotrans"/>
</dbReference>
<reference evidence="7 8" key="1">
    <citation type="submission" date="2016-10" db="EMBL/GenBank/DDBJ databases">
        <authorList>
            <person name="de Groot N.N."/>
        </authorList>
    </citation>
    <scope>NUCLEOTIDE SEQUENCE [LARGE SCALE GENOMIC DNA]</scope>
    <source>
        <strain evidence="7 8">DSM 22789</strain>
    </source>
</reference>
<evidence type="ECO:0000256" key="3">
    <source>
        <dbReference type="ARBA" id="ARBA00022898"/>
    </source>
</evidence>
<evidence type="ECO:0000256" key="4">
    <source>
        <dbReference type="ARBA" id="ARBA00023239"/>
    </source>
</evidence>
<evidence type="ECO:0000313" key="8">
    <source>
        <dbReference type="Proteomes" id="UP000198785"/>
    </source>
</evidence>
<dbReference type="InterPro" id="IPR015422">
    <property type="entry name" value="PyrdxlP-dep_Trfase_small"/>
</dbReference>
<dbReference type="InterPro" id="IPR015424">
    <property type="entry name" value="PyrdxlP-dep_Trfase"/>
</dbReference>
<dbReference type="Pfam" id="PF00155">
    <property type="entry name" value="Aminotran_1_2"/>
    <property type="match status" value="1"/>
</dbReference>
<dbReference type="InterPro" id="IPR015421">
    <property type="entry name" value="PyrdxlP-dep_Trfase_major"/>
</dbReference>
<comment type="cofactor">
    <cofactor evidence="1">
        <name>pyridoxal 5'-phosphate</name>
        <dbReference type="ChEBI" id="CHEBI:597326"/>
    </cofactor>
</comment>
<dbReference type="InterPro" id="IPR027619">
    <property type="entry name" value="C-S_lyase_PatB-like"/>
</dbReference>
<dbReference type="InterPro" id="IPR004839">
    <property type="entry name" value="Aminotransferase_I/II_large"/>
</dbReference>
<keyword evidence="8" id="KW-1185">Reference proteome</keyword>
<evidence type="ECO:0000313" key="7">
    <source>
        <dbReference type="EMBL" id="SFT18885.1"/>
    </source>
</evidence>
<evidence type="ECO:0000256" key="5">
    <source>
        <dbReference type="ARBA" id="ARBA00037974"/>
    </source>
</evidence>
<dbReference type="NCBIfam" id="TIGR04350">
    <property type="entry name" value="C_S_lyase_PatB"/>
    <property type="match status" value="1"/>
</dbReference>
<feature type="domain" description="Aminotransferase class I/classII large" evidence="6">
    <location>
        <begin position="55"/>
        <end position="405"/>
    </location>
</feature>
<gene>
    <name evidence="7" type="ORF">SAMN05660206_12020</name>
</gene>
<dbReference type="EC" id="4.4.1.13" evidence="2"/>
<organism evidence="7 8">
    <name type="scientific">Sphingobacterium wenxiniae</name>
    <dbReference type="NCBI Taxonomy" id="683125"/>
    <lineage>
        <taxon>Bacteria</taxon>
        <taxon>Pseudomonadati</taxon>
        <taxon>Bacteroidota</taxon>
        <taxon>Sphingobacteriia</taxon>
        <taxon>Sphingobacteriales</taxon>
        <taxon>Sphingobacteriaceae</taxon>
        <taxon>Sphingobacterium</taxon>
    </lineage>
</organism>
<accession>A0A1I6VYT5</accession>
<evidence type="ECO:0000256" key="1">
    <source>
        <dbReference type="ARBA" id="ARBA00001933"/>
    </source>
</evidence>
<keyword evidence="4 7" id="KW-0456">Lyase</keyword>
<keyword evidence="3" id="KW-0663">Pyridoxal phosphate</keyword>
<dbReference type="STRING" id="683125.SAMN05660206_12020"/>
<sequence>MGSVLVLIEKEMKYDFDEIIDRQGTNSLSVEGWKQSIFGLDRDATFSWPDNDFIRMWVADMDFATPPEVLEAVRKRVGQKILGYTKVYEQEYYDVLSAWFWKRFQWKIDLEHLVFAPGIVPALNQLVPLLIKSHEGILINTPSYAPFKKAGDYSNRQVYYSRLLNKDGYYEMDYTDIIQQLEDCSKNIKLFIFCHPHNPTGRVWTREELLRIGQVCLERDIWIISDEIHSDLLRSGQTHIPLAALFPEAEKLITCTAPSKTFNLAGSMMSHIFIPHVGIRKQWKQLYADYYSPLSIVATKAAYQEGEEWLEQLKIYLDDNFTYLQGRLKELLPKAGFRVPEATYLAWIDVSAYIEEQPQKDDLAGIFVDKGLLVNDGKMFVDHGEGYIRLNIACPRSVLEKGIQRFADALLNLG</sequence>
<dbReference type="PANTHER" id="PTHR43525">
    <property type="entry name" value="PROTEIN MALY"/>
    <property type="match status" value="1"/>
</dbReference>
<evidence type="ECO:0000259" key="6">
    <source>
        <dbReference type="Pfam" id="PF00155"/>
    </source>
</evidence>
<dbReference type="CDD" id="cd00609">
    <property type="entry name" value="AAT_like"/>
    <property type="match status" value="1"/>
</dbReference>
<protein>
    <recommendedName>
        <fullName evidence="2">cysteine-S-conjugate beta-lyase</fullName>
        <ecNumber evidence="2">4.4.1.13</ecNumber>
    </recommendedName>
</protein>
<dbReference type="GO" id="GO:0047804">
    <property type="term" value="F:cysteine-S-conjugate beta-lyase activity"/>
    <property type="evidence" value="ECO:0007669"/>
    <property type="project" value="UniProtKB-EC"/>
</dbReference>
<dbReference type="SUPFAM" id="SSF53383">
    <property type="entry name" value="PLP-dependent transferases"/>
    <property type="match status" value="1"/>
</dbReference>
<dbReference type="Proteomes" id="UP000198785">
    <property type="component" value="Unassembled WGS sequence"/>
</dbReference>
<dbReference type="Gene3D" id="3.40.640.10">
    <property type="entry name" value="Type I PLP-dependent aspartate aminotransferase-like (Major domain)"/>
    <property type="match status" value="1"/>
</dbReference>
<dbReference type="GO" id="GO:0030170">
    <property type="term" value="F:pyridoxal phosphate binding"/>
    <property type="evidence" value="ECO:0007669"/>
    <property type="project" value="InterPro"/>
</dbReference>
<proteinExistence type="inferred from homology"/>
<dbReference type="EMBL" id="FOZZ01000020">
    <property type="protein sequence ID" value="SFT18885.1"/>
    <property type="molecule type" value="Genomic_DNA"/>
</dbReference>
<dbReference type="PANTHER" id="PTHR43525:SF1">
    <property type="entry name" value="PROTEIN MALY"/>
    <property type="match status" value="1"/>
</dbReference>
<name>A0A1I6VYT5_9SPHI</name>
<evidence type="ECO:0000256" key="2">
    <source>
        <dbReference type="ARBA" id="ARBA00012224"/>
    </source>
</evidence>
<dbReference type="Gene3D" id="3.90.1150.10">
    <property type="entry name" value="Aspartate Aminotransferase, domain 1"/>
    <property type="match status" value="1"/>
</dbReference>